<dbReference type="Proteomes" id="UP000815325">
    <property type="component" value="Unassembled WGS sequence"/>
</dbReference>
<evidence type="ECO:0000259" key="2">
    <source>
        <dbReference type="Pfam" id="PF26254"/>
    </source>
</evidence>
<dbReference type="EMBL" id="MU070201">
    <property type="protein sequence ID" value="KAF5829121.1"/>
    <property type="molecule type" value="Genomic_DNA"/>
</dbReference>
<dbReference type="InterPro" id="IPR058565">
    <property type="entry name" value="Ig_TRAPPC9_Trs120_1st"/>
</dbReference>
<comment type="caution">
    <text evidence="3">The sequence shown here is derived from an EMBL/GenBank/DDBJ whole genome shotgun (WGS) entry which is preliminary data.</text>
</comment>
<feature type="compositionally biased region" description="Polar residues" evidence="1">
    <location>
        <begin position="800"/>
        <end position="818"/>
    </location>
</feature>
<protein>
    <recommendedName>
        <fullName evidence="2">Trs120/TRAPPC9 first Ig-like domain-containing protein</fullName>
    </recommendedName>
</protein>
<evidence type="ECO:0000256" key="1">
    <source>
        <dbReference type="SAM" id="MobiDB-lite"/>
    </source>
</evidence>
<feature type="compositionally biased region" description="Basic and acidic residues" evidence="1">
    <location>
        <begin position="1729"/>
        <end position="1756"/>
    </location>
</feature>
<name>A0ABQ7G3E1_DUNSA</name>
<feature type="compositionally biased region" description="Low complexity" evidence="1">
    <location>
        <begin position="386"/>
        <end position="397"/>
    </location>
</feature>
<dbReference type="InterPro" id="IPR013935">
    <property type="entry name" value="Trs120_TRAPPC9"/>
</dbReference>
<feature type="domain" description="Trs120/TRAPPC9 first Ig-like" evidence="2">
    <location>
        <begin position="540"/>
        <end position="625"/>
    </location>
</feature>
<sequence length="1836" mass="187221">MILFYYKDFKCLKVTQFGAGGVPAASIEVALKLARLTAFLRGGSGRDVQQEITDLVGAVLEAVPGLVASVEDRMVALEEAAAVLRMVGPTRKRSLLLWYACELAARVSGPRGGGGLAVRRDTLRLAAKALTPPHRVRELPDVGATAAGDTAAGTGLGGSASATATAAAAGAETANAGATATVQAEVGAAGAAYGAVGSAGPEAGQPENGGEMEEAGDQQRLREEEEEGMGTSGLQPEERLPHWAQQGVWHAGAPPWGQSWACLPPSLRMHYLATVAPTLLGGVSAAKQAAPSTRGLTHSSSTGNLGKASAGRRTHLSRLGATAHGHHGSVGGLEGALGAPQQLGPDSVEGNAGDMSVSKEGSTGSVNSTSPSLANRAAHPQPGNPRPSVRSRGGSPSQTKRSDSSGLASLACGPPMWGQLRRGLLETALQAAQQTNSMEDVWEDTPVFYLHMDHYASLTAAQQSSLLQAASQAASSLTSVSEPAHALMGGGADTANIWQEEGPARSGPGPIAVLGRILPAPLGLQPLCFSIATVTGAHGSSGSSSSGSPFIFNPSTAKRAEGQAMAAAAAAARMWCAGEHGSVEVWLSNPLSVPLELDTISLHANLVPDNTPPATAQTLPPTCTSPIDSALLTSATSPPLSPSSCSLTCASTFNLGLQKTWEPRMLGPLVLPPGGQPVRLLLQGRAMCAGRLHLLGVHASMWGVTWFQPFVQAPAFNPLQATLRHLNSSKRGTRASTNSSANPASNSKGSGLAGEGLEQLSVVPPLPMLHGVLLGPMGLKVAAPPAGPHSAAATAAGSPINSVQGSPGATRARSSPSLHDSPATELDMWEGQNMQCRLVLTNPTDSPSNLSVTSARLMVMNAKGGIVKPLPCTRAAHASLTGVALDVNDAALQAAMPLPAGASVSLPVGVRVGSAPAGTPELSVALELPLPAKAPTHPAHVTSHTLPHTAPSLPLPDPPVHASTTAPAHAPKVNPLLNIEAKLHPSNIAHHLQVAFEPLAAPGEKLRAALEEMIGHGGPKHRQQEHLLTSPPAGKLSALEGNTQGAGHLPPHQPSVPPAINGDARVAHAGRGGSGQESLEGSSQNQQQQQQERQTQQQQQEKQKQAVQGLTSSVLEDCDTVDAWRETEGGKARETAAAAAAAAAGHSTFMAPRTEVSGAGRHAGADEHQPVCEGAGAVCVAPPAPAVDDQHAQQQGQVLMGLAADSVLRVGVTNHSSTACFEVQLSYVASEQGWQGEVGEGSNVSKGSAAVGDGFCLQGGSWLGGRLSGQDSREVDQENRCSPPVALQPGESTSLLAYLCSTAPADPNNTRGPQAAGHSVGLATTSNKESLHRHCRSDGAVIGAAFNSRPVAHDSTSSVACTWETSGGCAEVAAAAAAAGWVVVWRHVDAPRAGGTVTAAAAATDGAPAAAAVAQGAVRDAPRGVCWLTAADLAKNMTAPAAVALHPPPLHFGLHAVSYPSHPCTEPPSPSLSSGCDVTCCGVHPRLHDVSRPLAKVGALGSHSRLGQLWAVGTGLGEILEVRVGLSTAAPSASPPAPPPASGTRLPVPEVDEGLRGRLQGWPHESLTVGLSEMEVGCHPWQHSPPLHVCFDVAITRVVPDEARDDALVGHAEECHSDNSGTGVGAVEDGAEGDSKWCGSKLGGGGASEEGRVLKSSSGGSSIDEGVVLVSGATHNVHVGLLPGRTHRQPLLLSFTRPGLYQVHVTNVAAAPLQLPLPHPSSSSPSPRQVRDSPEHGDGPGREVAQVRKDGLDHQDGPGQRDPSQQPPAQQRDVAGYQMGSACYEGDNGALEMAVAASVLRGSVMGRGTLAPTPARVDALNVLALAPAPIEDSHGA</sequence>
<feature type="compositionally biased region" description="Low complexity" evidence="1">
    <location>
        <begin position="1714"/>
        <end position="1727"/>
    </location>
</feature>
<feature type="region of interest" description="Disordered" evidence="1">
    <location>
        <begin position="198"/>
        <end position="236"/>
    </location>
</feature>
<evidence type="ECO:0000313" key="3">
    <source>
        <dbReference type="EMBL" id="KAF5829121.1"/>
    </source>
</evidence>
<feature type="compositionally biased region" description="Low complexity" evidence="1">
    <location>
        <begin position="735"/>
        <end position="747"/>
    </location>
</feature>
<feature type="region of interest" description="Disordered" evidence="1">
    <location>
        <begin position="1714"/>
        <end position="1774"/>
    </location>
</feature>
<feature type="region of interest" description="Disordered" evidence="1">
    <location>
        <begin position="1032"/>
        <end position="1110"/>
    </location>
</feature>
<reference evidence="3" key="1">
    <citation type="submission" date="2017-08" db="EMBL/GenBank/DDBJ databases">
        <authorList>
            <person name="Polle J.E."/>
            <person name="Barry K."/>
            <person name="Cushman J."/>
            <person name="Schmutz J."/>
            <person name="Tran D."/>
            <person name="Hathwaick L.T."/>
            <person name="Yim W.C."/>
            <person name="Jenkins J."/>
            <person name="Mckie-Krisberg Z.M."/>
            <person name="Prochnik S."/>
            <person name="Lindquist E."/>
            <person name="Dockter R.B."/>
            <person name="Adam C."/>
            <person name="Molina H."/>
            <person name="Bunkerborg J."/>
            <person name="Jin E."/>
            <person name="Buchheim M."/>
            <person name="Magnuson J."/>
        </authorList>
    </citation>
    <scope>NUCLEOTIDE SEQUENCE</scope>
    <source>
        <strain evidence="3">CCAP 19/18</strain>
    </source>
</reference>
<feature type="region of interest" description="Disordered" evidence="1">
    <location>
        <begin position="1267"/>
        <end position="1286"/>
    </location>
</feature>
<proteinExistence type="predicted"/>
<dbReference type="PANTHER" id="PTHR21512">
    <property type="entry name" value="TRAFFICKING PROTEIN PARTICLE COMPLEX SUBUNIT 9"/>
    <property type="match status" value="1"/>
</dbReference>
<feature type="region of interest" description="Disordered" evidence="1">
    <location>
        <begin position="729"/>
        <end position="753"/>
    </location>
</feature>
<accession>A0ABQ7G3E1</accession>
<feature type="compositionally biased region" description="Low complexity" evidence="1">
    <location>
        <begin position="785"/>
        <end position="799"/>
    </location>
</feature>
<dbReference type="Pfam" id="PF26254">
    <property type="entry name" value="Ig_TRAPPC9-Trs120_1st"/>
    <property type="match status" value="1"/>
</dbReference>
<feature type="compositionally biased region" description="Polar residues" evidence="1">
    <location>
        <begin position="359"/>
        <end position="373"/>
    </location>
</feature>
<evidence type="ECO:0000313" key="4">
    <source>
        <dbReference type="Proteomes" id="UP000815325"/>
    </source>
</evidence>
<organism evidence="3 4">
    <name type="scientific">Dunaliella salina</name>
    <name type="common">Green alga</name>
    <name type="synonym">Protococcus salinus</name>
    <dbReference type="NCBI Taxonomy" id="3046"/>
    <lineage>
        <taxon>Eukaryota</taxon>
        <taxon>Viridiplantae</taxon>
        <taxon>Chlorophyta</taxon>
        <taxon>core chlorophytes</taxon>
        <taxon>Chlorophyceae</taxon>
        <taxon>CS clade</taxon>
        <taxon>Chlamydomonadales</taxon>
        <taxon>Dunaliellaceae</taxon>
        <taxon>Dunaliella</taxon>
    </lineage>
</organism>
<feature type="region of interest" description="Disordered" evidence="1">
    <location>
        <begin position="291"/>
        <end position="412"/>
    </location>
</feature>
<dbReference type="PANTHER" id="PTHR21512:SF5">
    <property type="entry name" value="TRAFFICKING PROTEIN PARTICLE COMPLEX SUBUNIT 9"/>
    <property type="match status" value="1"/>
</dbReference>
<feature type="region of interest" description="Disordered" evidence="1">
    <location>
        <begin position="1642"/>
        <end position="1661"/>
    </location>
</feature>
<feature type="compositionally biased region" description="Polar residues" evidence="1">
    <location>
        <begin position="291"/>
        <end position="304"/>
    </location>
</feature>
<feature type="region of interest" description="Disordered" evidence="1">
    <location>
        <begin position="785"/>
        <end position="823"/>
    </location>
</feature>
<gene>
    <name evidence="3" type="ORF">DUNSADRAFT_16521</name>
</gene>
<feature type="compositionally biased region" description="Low complexity" evidence="1">
    <location>
        <begin position="1076"/>
        <end position="1100"/>
    </location>
</feature>
<keyword evidence="4" id="KW-1185">Reference proteome</keyword>